<dbReference type="Proteomes" id="UP000788262">
    <property type="component" value="Unassembled WGS sequence"/>
</dbReference>
<gene>
    <name evidence="2" type="ORF">JS756_36290</name>
</gene>
<feature type="non-terminal residue" evidence="2">
    <location>
        <position position="76"/>
    </location>
</feature>
<keyword evidence="1" id="KW-1133">Transmembrane helix</keyword>
<organism evidence="2 3">
    <name type="scientific">Streptomyces actuosus</name>
    <dbReference type="NCBI Taxonomy" id="1885"/>
    <lineage>
        <taxon>Bacteria</taxon>
        <taxon>Bacillati</taxon>
        <taxon>Actinomycetota</taxon>
        <taxon>Actinomycetes</taxon>
        <taxon>Kitasatosporales</taxon>
        <taxon>Streptomycetaceae</taxon>
        <taxon>Streptomyces</taxon>
    </lineage>
</organism>
<keyword evidence="1" id="KW-0812">Transmembrane</keyword>
<protein>
    <submittedName>
        <fullName evidence="2">Uncharacterized protein</fullName>
    </submittedName>
</protein>
<accession>A0ABS2W1W5</accession>
<dbReference type="EMBL" id="JAFFZS010000253">
    <property type="protein sequence ID" value="MBN0049407.1"/>
    <property type="molecule type" value="Genomic_DNA"/>
</dbReference>
<sequence length="76" mass="8879">MVTQQQTNGTLEQYSHHYLRIGWSLEPWSYDFFACMEMDRILIPLFDFLFGCGGTGFPCCLFSIFLFDNGRAFPHI</sequence>
<evidence type="ECO:0000313" key="2">
    <source>
        <dbReference type="EMBL" id="MBN0049407.1"/>
    </source>
</evidence>
<reference evidence="2 3" key="1">
    <citation type="submission" date="2021-02" db="EMBL/GenBank/DDBJ databases">
        <title>Whole genome sequencing of Streptomyces actuosus VRA1.</title>
        <authorList>
            <person name="Sen G."/>
            <person name="Sen A."/>
        </authorList>
    </citation>
    <scope>NUCLEOTIDE SEQUENCE [LARGE SCALE GENOMIC DNA]</scope>
    <source>
        <strain evidence="2 3">VRA1</strain>
    </source>
</reference>
<feature type="transmembrane region" description="Helical" evidence="1">
    <location>
        <begin position="41"/>
        <end position="67"/>
    </location>
</feature>
<evidence type="ECO:0000313" key="3">
    <source>
        <dbReference type="Proteomes" id="UP000788262"/>
    </source>
</evidence>
<comment type="caution">
    <text evidence="2">The sequence shown here is derived from an EMBL/GenBank/DDBJ whole genome shotgun (WGS) entry which is preliminary data.</text>
</comment>
<keyword evidence="1" id="KW-0472">Membrane</keyword>
<name>A0ABS2W1W5_STRAS</name>
<proteinExistence type="predicted"/>
<evidence type="ECO:0000256" key="1">
    <source>
        <dbReference type="SAM" id="Phobius"/>
    </source>
</evidence>
<keyword evidence="3" id="KW-1185">Reference proteome</keyword>